<accession>A0ACB9F8S8</accession>
<reference evidence="2" key="1">
    <citation type="journal article" date="2022" name="Mol. Ecol. Resour.">
        <title>The genomes of chicory, endive, great burdock and yacon provide insights into Asteraceae palaeo-polyploidization history and plant inulin production.</title>
        <authorList>
            <person name="Fan W."/>
            <person name="Wang S."/>
            <person name="Wang H."/>
            <person name="Wang A."/>
            <person name="Jiang F."/>
            <person name="Liu H."/>
            <person name="Zhao H."/>
            <person name="Xu D."/>
            <person name="Zhang Y."/>
        </authorList>
    </citation>
    <scope>NUCLEOTIDE SEQUENCE [LARGE SCALE GENOMIC DNA]</scope>
    <source>
        <strain evidence="2">cv. Punajuju</strain>
    </source>
</reference>
<comment type="caution">
    <text evidence="1">The sequence shown here is derived from an EMBL/GenBank/DDBJ whole genome shotgun (WGS) entry which is preliminary data.</text>
</comment>
<reference evidence="1 2" key="2">
    <citation type="journal article" date="2022" name="Mol. Ecol. Resour.">
        <title>The genomes of chicory, endive, great burdock and yacon provide insights into Asteraceae paleo-polyploidization history and plant inulin production.</title>
        <authorList>
            <person name="Fan W."/>
            <person name="Wang S."/>
            <person name="Wang H."/>
            <person name="Wang A."/>
            <person name="Jiang F."/>
            <person name="Liu H."/>
            <person name="Zhao H."/>
            <person name="Xu D."/>
            <person name="Zhang Y."/>
        </authorList>
    </citation>
    <scope>NUCLEOTIDE SEQUENCE [LARGE SCALE GENOMIC DNA]</scope>
    <source>
        <strain evidence="2">cv. Punajuju</strain>
        <tissue evidence="1">Leaves</tissue>
    </source>
</reference>
<keyword evidence="2" id="KW-1185">Reference proteome</keyword>
<name>A0ACB9F8S8_CICIN</name>
<proteinExistence type="predicted"/>
<evidence type="ECO:0000313" key="1">
    <source>
        <dbReference type="EMBL" id="KAI3767494.1"/>
    </source>
</evidence>
<gene>
    <name evidence="1" type="ORF">L2E82_17643</name>
</gene>
<evidence type="ECO:0000313" key="2">
    <source>
        <dbReference type="Proteomes" id="UP001055811"/>
    </source>
</evidence>
<dbReference type="Proteomes" id="UP001055811">
    <property type="component" value="Linkage Group LG03"/>
</dbReference>
<dbReference type="EMBL" id="CM042011">
    <property type="protein sequence ID" value="KAI3767494.1"/>
    <property type="molecule type" value="Genomic_DNA"/>
</dbReference>
<sequence length="110" mass="12438">MQALVTTFFPLVLLLLLLVPNTWSLCPIVFALGDTSERNLLSSPHHFRYNLRTVEVVKVAGEETLEKAGKLRGMLEYQLQVAVDIISKFESQHEVLDGSYEDQDNANKHP</sequence>
<protein>
    <submittedName>
        <fullName evidence="1">Uncharacterized protein</fullName>
    </submittedName>
</protein>
<organism evidence="1 2">
    <name type="scientific">Cichorium intybus</name>
    <name type="common">Chicory</name>
    <dbReference type="NCBI Taxonomy" id="13427"/>
    <lineage>
        <taxon>Eukaryota</taxon>
        <taxon>Viridiplantae</taxon>
        <taxon>Streptophyta</taxon>
        <taxon>Embryophyta</taxon>
        <taxon>Tracheophyta</taxon>
        <taxon>Spermatophyta</taxon>
        <taxon>Magnoliopsida</taxon>
        <taxon>eudicotyledons</taxon>
        <taxon>Gunneridae</taxon>
        <taxon>Pentapetalae</taxon>
        <taxon>asterids</taxon>
        <taxon>campanulids</taxon>
        <taxon>Asterales</taxon>
        <taxon>Asteraceae</taxon>
        <taxon>Cichorioideae</taxon>
        <taxon>Cichorieae</taxon>
        <taxon>Cichoriinae</taxon>
        <taxon>Cichorium</taxon>
    </lineage>
</organism>